<protein>
    <recommendedName>
        <fullName evidence="3">Phospholipase D</fullName>
    </recommendedName>
    <alternativeName>
        <fullName evidence="5">Choline phosphatase</fullName>
    </alternativeName>
</protein>
<organism evidence="8 9">
    <name type="scientific">Sphingobium lignivorans</name>
    <dbReference type="NCBI Taxonomy" id="2735886"/>
    <lineage>
        <taxon>Bacteria</taxon>
        <taxon>Pseudomonadati</taxon>
        <taxon>Pseudomonadota</taxon>
        <taxon>Alphaproteobacteria</taxon>
        <taxon>Sphingomonadales</taxon>
        <taxon>Sphingomonadaceae</taxon>
        <taxon>Sphingobium</taxon>
    </lineage>
</organism>
<evidence type="ECO:0000259" key="7">
    <source>
        <dbReference type="PROSITE" id="PS50035"/>
    </source>
</evidence>
<accession>A0ABR6NJI2</accession>
<evidence type="ECO:0000313" key="8">
    <source>
        <dbReference type="EMBL" id="MBB5986349.1"/>
    </source>
</evidence>
<dbReference type="Proteomes" id="UP001138540">
    <property type="component" value="Unassembled WGS sequence"/>
</dbReference>
<reference evidence="8 9" key="1">
    <citation type="submission" date="2020-08" db="EMBL/GenBank/DDBJ databases">
        <title>Exploring microbial biodiversity for novel pathways involved in the catabolism of aromatic compounds derived from lignin.</title>
        <authorList>
            <person name="Elkins J."/>
        </authorList>
    </citation>
    <scope>NUCLEOTIDE SEQUENCE [LARGE SCALE GENOMIC DNA]</scope>
    <source>
        <strain evidence="8 9">B1D3A</strain>
    </source>
</reference>
<keyword evidence="6" id="KW-0812">Transmembrane</keyword>
<dbReference type="SUPFAM" id="SSF56024">
    <property type="entry name" value="Phospholipase D/nuclease"/>
    <property type="match status" value="2"/>
</dbReference>
<feature type="transmembrane region" description="Helical" evidence="6">
    <location>
        <begin position="12"/>
        <end position="30"/>
    </location>
</feature>
<feature type="domain" description="PLD phosphodiesterase" evidence="7">
    <location>
        <begin position="211"/>
        <end position="238"/>
    </location>
</feature>
<evidence type="ECO:0000256" key="6">
    <source>
        <dbReference type="SAM" id="Phobius"/>
    </source>
</evidence>
<dbReference type="RefSeq" id="WP_184153757.1">
    <property type="nucleotide sequence ID" value="NZ_JACHKA010000001.1"/>
</dbReference>
<evidence type="ECO:0000256" key="3">
    <source>
        <dbReference type="ARBA" id="ARBA00018392"/>
    </source>
</evidence>
<name>A0ABR6NJI2_9SPHN</name>
<comment type="function">
    <text evidence="1">Could be a virulence factor.</text>
</comment>
<keyword evidence="6" id="KW-1133">Transmembrane helix</keyword>
<dbReference type="PANTHER" id="PTHR21248">
    <property type="entry name" value="CARDIOLIPIN SYNTHASE"/>
    <property type="match status" value="1"/>
</dbReference>
<evidence type="ECO:0000256" key="4">
    <source>
        <dbReference type="ARBA" id="ARBA00022525"/>
    </source>
</evidence>
<dbReference type="InterPro" id="IPR001736">
    <property type="entry name" value="PLipase_D/transphosphatidylase"/>
</dbReference>
<evidence type="ECO:0000313" key="9">
    <source>
        <dbReference type="Proteomes" id="UP001138540"/>
    </source>
</evidence>
<dbReference type="Gene3D" id="3.30.870.10">
    <property type="entry name" value="Endonuclease Chain A"/>
    <property type="match status" value="2"/>
</dbReference>
<sequence length="469" mass="52014">MDPMVSDLERAWYALEWIIRIGALAIVPLRRTPAAARAWLLLIFFLPLPGLLLFLAIGSPRFPAWRRERFAALAPFLARIAERLRTHAPAPGASAPVAALAETLGHMPATGGNLVELIDDYDGVIDRLIADIDGARRSVHLLVYIFADDAVGRRIADALGRAVLRGLDVRVLFDPVGSLAWRRGTQKMLRTRGVRVCETLPLRLLRARTRRDMRNHRKLFVIDGEIGYAGSQNIVARDFRPGVVNRELVARVRGPVVASMDAIVRADWSLESGEPAAAPEELPAPAGDAIVQLLPSGADYPLAGFETLLVWQLHEARERAIIVTPYFIPDESVLNAMISAVARGVRVDLIVSGVIDQRLVHLSQSSFYDELLVAGIHIHLFNRYLLHAKNVSIDRRLAIVGSSNVDLRSFQLNQEASLLFHDAESIAAVAAIQQDYLDNSTPLKLEVWRSRSRLRRPAENIARMMNSLL</sequence>
<comment type="caution">
    <text evidence="8">The sequence shown here is derived from an EMBL/GenBank/DDBJ whole genome shotgun (WGS) entry which is preliminary data.</text>
</comment>
<dbReference type="PROSITE" id="PS50035">
    <property type="entry name" value="PLD"/>
    <property type="match status" value="2"/>
</dbReference>
<comment type="subcellular location">
    <subcellularLocation>
        <location evidence="2">Secreted</location>
    </subcellularLocation>
</comment>
<keyword evidence="4" id="KW-0964">Secreted</keyword>
<evidence type="ECO:0000256" key="1">
    <source>
        <dbReference type="ARBA" id="ARBA00003145"/>
    </source>
</evidence>
<keyword evidence="6" id="KW-0472">Membrane</keyword>
<dbReference type="Pfam" id="PF13091">
    <property type="entry name" value="PLDc_2"/>
    <property type="match status" value="2"/>
</dbReference>
<dbReference type="PANTHER" id="PTHR21248:SF22">
    <property type="entry name" value="PHOSPHOLIPASE D"/>
    <property type="match status" value="1"/>
</dbReference>
<dbReference type="GO" id="GO:0016740">
    <property type="term" value="F:transferase activity"/>
    <property type="evidence" value="ECO:0007669"/>
    <property type="project" value="UniProtKB-KW"/>
</dbReference>
<proteinExistence type="predicted"/>
<dbReference type="EMBL" id="JACHKA010000001">
    <property type="protein sequence ID" value="MBB5986349.1"/>
    <property type="molecule type" value="Genomic_DNA"/>
</dbReference>
<feature type="transmembrane region" description="Helical" evidence="6">
    <location>
        <begin position="36"/>
        <end position="57"/>
    </location>
</feature>
<keyword evidence="9" id="KW-1185">Reference proteome</keyword>
<evidence type="ECO:0000256" key="5">
    <source>
        <dbReference type="ARBA" id="ARBA00029594"/>
    </source>
</evidence>
<dbReference type="InterPro" id="IPR025202">
    <property type="entry name" value="PLD-like_dom"/>
</dbReference>
<evidence type="ECO:0000256" key="2">
    <source>
        <dbReference type="ARBA" id="ARBA00004613"/>
    </source>
</evidence>
<dbReference type="SMART" id="SM00155">
    <property type="entry name" value="PLDc"/>
    <property type="match status" value="2"/>
</dbReference>
<gene>
    <name evidence="8" type="ORF">HNP60_002323</name>
</gene>
<feature type="domain" description="PLD phosphodiesterase" evidence="7">
    <location>
        <begin position="382"/>
        <end position="409"/>
    </location>
</feature>
<keyword evidence="8" id="KW-0808">Transferase</keyword>